<accession>A0A1K2I9H9</accession>
<reference evidence="1" key="1">
    <citation type="submission" date="2016-11" db="EMBL/GenBank/DDBJ databases">
        <authorList>
            <person name="Jaros S."/>
            <person name="Januszkiewicz K."/>
            <person name="Wedrychowicz H."/>
        </authorList>
    </citation>
    <scope>NUCLEOTIDE SEQUENCE</scope>
    <source>
        <strain evidence="1">ACA-DC 565</strain>
    </source>
</reference>
<protein>
    <submittedName>
        <fullName evidence="1">Uncharacterized protein</fullName>
    </submittedName>
</protein>
<dbReference type="EMBL" id="LT634362">
    <property type="protein sequence ID" value="SFZ89050.1"/>
    <property type="molecule type" value="Genomic_DNA"/>
</dbReference>
<dbReference type="AlphaFoldDB" id="A0A1K2I9H9"/>
<name>A0A1K2I9H9_9LACO</name>
<proteinExistence type="predicted"/>
<gene>
    <name evidence="1" type="ORF">LREN565_2163</name>
</gene>
<organism evidence="1">
    <name type="scientific">Loigolactobacillus rennini</name>
    <dbReference type="NCBI Taxonomy" id="238013"/>
    <lineage>
        <taxon>Bacteria</taxon>
        <taxon>Bacillati</taxon>
        <taxon>Bacillota</taxon>
        <taxon>Bacilli</taxon>
        <taxon>Lactobacillales</taxon>
        <taxon>Lactobacillaceae</taxon>
        <taxon>Loigolactobacillus</taxon>
    </lineage>
</organism>
<evidence type="ECO:0000313" key="1">
    <source>
        <dbReference type="EMBL" id="SFZ89050.1"/>
    </source>
</evidence>
<sequence>MYLFSLTIYSVAPAPPEKIDAHQVSRIFSKVLAGTAMY</sequence>